<dbReference type="EMBL" id="CP038150">
    <property type="protein sequence ID" value="QBR01987.1"/>
    <property type="molecule type" value="Genomic_DNA"/>
</dbReference>
<feature type="chain" id="PRO_5020245121" evidence="2">
    <location>
        <begin position="23"/>
        <end position="63"/>
    </location>
</feature>
<organism evidence="3 4">
    <name type="scientific">Paraburkholderia pallida</name>
    <dbReference type="NCBI Taxonomy" id="2547399"/>
    <lineage>
        <taxon>Bacteria</taxon>
        <taxon>Pseudomonadati</taxon>
        <taxon>Pseudomonadota</taxon>
        <taxon>Betaproteobacteria</taxon>
        <taxon>Burkholderiales</taxon>
        <taxon>Burkholderiaceae</taxon>
        <taxon>Paraburkholderia</taxon>
    </lineage>
</organism>
<dbReference type="KEGG" id="ppai:E1956_33210"/>
<reference evidence="3 4" key="1">
    <citation type="submission" date="2019-03" db="EMBL/GenBank/DDBJ databases">
        <title>Paraburkholderia sp. 7MH5, isolated from subtropical forest soil.</title>
        <authorList>
            <person name="Gao Z.-H."/>
            <person name="Qiu L.-H."/>
        </authorList>
    </citation>
    <scope>NUCLEOTIDE SEQUENCE [LARGE SCALE GENOMIC DNA]</scope>
    <source>
        <strain evidence="3 4">7MH5</strain>
    </source>
</reference>
<evidence type="ECO:0000256" key="1">
    <source>
        <dbReference type="SAM" id="MobiDB-lite"/>
    </source>
</evidence>
<dbReference type="OrthoDB" id="9941700at2"/>
<evidence type="ECO:0000313" key="4">
    <source>
        <dbReference type="Proteomes" id="UP000295727"/>
    </source>
</evidence>
<gene>
    <name evidence="3" type="ORF">E1956_33210</name>
</gene>
<keyword evidence="4" id="KW-1185">Reference proteome</keyword>
<dbReference type="RefSeq" id="WP_134757177.1">
    <property type="nucleotide sequence ID" value="NZ_CP038150.1"/>
</dbReference>
<name>A0A4P7D3V1_9BURK</name>
<sequence>MKTWMLCTALVLGAFATATSTAHEHFHVNHEHTYPRYHPPPPPPQDPGNATRPAPDSHDAHTG</sequence>
<accession>A0A4P7D3V1</accession>
<feature type="signal peptide" evidence="2">
    <location>
        <begin position="1"/>
        <end position="22"/>
    </location>
</feature>
<evidence type="ECO:0000256" key="2">
    <source>
        <dbReference type="SAM" id="SignalP"/>
    </source>
</evidence>
<feature type="region of interest" description="Disordered" evidence="1">
    <location>
        <begin position="26"/>
        <end position="63"/>
    </location>
</feature>
<dbReference type="Proteomes" id="UP000295727">
    <property type="component" value="Chromosome 3"/>
</dbReference>
<protein>
    <submittedName>
        <fullName evidence="3">Uncharacterized protein</fullName>
    </submittedName>
</protein>
<evidence type="ECO:0000313" key="3">
    <source>
        <dbReference type="EMBL" id="QBR01987.1"/>
    </source>
</evidence>
<keyword evidence="2" id="KW-0732">Signal</keyword>
<proteinExistence type="predicted"/>
<dbReference type="AlphaFoldDB" id="A0A4P7D3V1"/>
<feature type="compositionally biased region" description="Pro residues" evidence="1">
    <location>
        <begin position="37"/>
        <end position="46"/>
    </location>
</feature>